<keyword evidence="2" id="KW-1185">Reference proteome</keyword>
<organism evidence="1 2">
    <name type="scientific">Floridaenema aerugineum BLCC-F46</name>
    <dbReference type="NCBI Taxonomy" id="3153654"/>
    <lineage>
        <taxon>Bacteria</taxon>
        <taxon>Bacillati</taxon>
        <taxon>Cyanobacteriota</taxon>
        <taxon>Cyanophyceae</taxon>
        <taxon>Oscillatoriophycideae</taxon>
        <taxon>Aerosakkonematales</taxon>
        <taxon>Aerosakkonemataceae</taxon>
        <taxon>Floridanema</taxon>
        <taxon>Floridanema aerugineum</taxon>
    </lineage>
</organism>
<proteinExistence type="predicted"/>
<protein>
    <submittedName>
        <fullName evidence="1">Uncharacterized protein</fullName>
    </submittedName>
</protein>
<evidence type="ECO:0000313" key="1">
    <source>
        <dbReference type="EMBL" id="MFB2877267.1"/>
    </source>
</evidence>
<accession>A0ABV4X3A7</accession>
<sequence length="158" mass="17486">MLSIFANELTTQQTELETLLAQAATLRDGIKALKTQQTKVVKIIESLKTLVSELPTTVVAELKAELFNLFSEPANLTPQITTPEPAPAKALNPQTCDVALHPPEIFTNFVTEVPETEVTTPKIPKNEEVFDRWNPADFEPMEYQAENLAKSVVIVSPK</sequence>
<dbReference type="Proteomes" id="UP001576774">
    <property type="component" value="Unassembled WGS sequence"/>
</dbReference>
<evidence type="ECO:0000313" key="2">
    <source>
        <dbReference type="Proteomes" id="UP001576774"/>
    </source>
</evidence>
<comment type="caution">
    <text evidence="1">The sequence shown here is derived from an EMBL/GenBank/DDBJ whole genome shotgun (WGS) entry which is preliminary data.</text>
</comment>
<gene>
    <name evidence="1" type="ORF">ACE1CC_10310</name>
</gene>
<name>A0ABV4X3A7_9CYAN</name>
<dbReference type="RefSeq" id="WP_413270375.1">
    <property type="nucleotide sequence ID" value="NZ_JBHFNQ010000083.1"/>
</dbReference>
<reference evidence="1 2" key="1">
    <citation type="submission" date="2024-09" db="EMBL/GenBank/DDBJ databases">
        <title>Floridaenema gen nov. (Aerosakkonemataceae, Aerosakkonematales ord. nov., Cyanobacteria) from benthic tropical and subtropical fresh waters, with the description of four new species.</title>
        <authorList>
            <person name="Moretto J.A."/>
            <person name="Berthold D.E."/>
            <person name="Lefler F.W."/>
            <person name="Huang I.-S."/>
            <person name="Laughinghouse H. IV."/>
        </authorList>
    </citation>
    <scope>NUCLEOTIDE SEQUENCE [LARGE SCALE GENOMIC DNA]</scope>
    <source>
        <strain evidence="1 2">BLCC-F46</strain>
    </source>
</reference>
<dbReference type="EMBL" id="JBHFNQ010000083">
    <property type="protein sequence ID" value="MFB2877267.1"/>
    <property type="molecule type" value="Genomic_DNA"/>
</dbReference>